<proteinExistence type="predicted"/>
<accession>A0A7S4RB56</accession>
<dbReference type="Pfam" id="PF03457">
    <property type="entry name" value="HA"/>
    <property type="match status" value="2"/>
</dbReference>
<protein>
    <recommendedName>
        <fullName evidence="1">Helicase-associated domain-containing protein</fullName>
    </recommendedName>
</protein>
<dbReference type="AlphaFoldDB" id="A0A7S4RB56"/>
<gene>
    <name evidence="2" type="ORF">DBRI00130_LOCUS15883</name>
</gene>
<reference evidence="2" key="1">
    <citation type="submission" date="2021-01" db="EMBL/GenBank/DDBJ databases">
        <authorList>
            <person name="Corre E."/>
            <person name="Pelletier E."/>
            <person name="Niang G."/>
            <person name="Scheremetjew M."/>
            <person name="Finn R."/>
            <person name="Kale V."/>
            <person name="Holt S."/>
            <person name="Cochrane G."/>
            <person name="Meng A."/>
            <person name="Brown T."/>
            <person name="Cohen L."/>
        </authorList>
    </citation>
    <scope>NUCLEOTIDE SEQUENCE</scope>
    <source>
        <strain evidence="2">GSO104</strain>
    </source>
</reference>
<sequence>MTSKLCKAYDESRSHFPEDEKVTEVEGILYSSSGLVTVPDVGSFIPTKCMSLDRIKRLVSIGFEWNGHKRRVSEIKKCKKMRERIWNDMYGKLCSYRHKHGNCYIPNKYAKDQKLAYWVIRQRNELNKLCKAYDESRSQFPEDEEVTEVEGILYSSSGLVTVPDVGSLFPTKYMSLDRIKRLVSIGFEWSGQIYEKRWNDMYERICRYKREHGHCHVPRQYAKDQKLASWVQLQRYELKKLCKAYEASPSSTSQPPEHENVIEKEGVLCSSSGVVTVPDVGSLFPTKCMSLDRIKRLVSIGFEWNGHKRRVSEIKKCTDNKKRLNDKCERIWNDMQ</sequence>
<dbReference type="Gene3D" id="6.10.140.530">
    <property type="match status" value="2"/>
</dbReference>
<evidence type="ECO:0000313" key="2">
    <source>
        <dbReference type="EMBL" id="CAE4609078.1"/>
    </source>
</evidence>
<feature type="domain" description="Helicase-associated" evidence="1">
    <location>
        <begin position="195"/>
        <end position="302"/>
    </location>
</feature>
<evidence type="ECO:0000259" key="1">
    <source>
        <dbReference type="Pfam" id="PF03457"/>
    </source>
</evidence>
<organism evidence="2">
    <name type="scientific">Ditylum brightwellii</name>
    <dbReference type="NCBI Taxonomy" id="49249"/>
    <lineage>
        <taxon>Eukaryota</taxon>
        <taxon>Sar</taxon>
        <taxon>Stramenopiles</taxon>
        <taxon>Ochrophyta</taxon>
        <taxon>Bacillariophyta</taxon>
        <taxon>Mediophyceae</taxon>
        <taxon>Lithodesmiophycidae</taxon>
        <taxon>Lithodesmiales</taxon>
        <taxon>Lithodesmiaceae</taxon>
        <taxon>Ditylum</taxon>
    </lineage>
</organism>
<dbReference type="EMBL" id="HBNS01019990">
    <property type="protein sequence ID" value="CAE4609078.1"/>
    <property type="molecule type" value="Transcribed_RNA"/>
</dbReference>
<dbReference type="InterPro" id="IPR005114">
    <property type="entry name" value="Helicase_assoc"/>
</dbReference>
<name>A0A7S4RB56_9STRA</name>
<feature type="domain" description="Helicase-associated" evidence="1">
    <location>
        <begin position="83"/>
        <end position="187"/>
    </location>
</feature>
<dbReference type="PANTHER" id="PTHR33418:SF1">
    <property type="entry name" value="HELICASE-ASSOCIATED DOMAIN-CONTAINING PROTEIN"/>
    <property type="match status" value="1"/>
</dbReference>
<dbReference type="PANTHER" id="PTHR33418">
    <property type="entry name" value="HELICASE-ASSOCIATED"/>
    <property type="match status" value="1"/>
</dbReference>